<dbReference type="EMBL" id="JAFKMG010000427">
    <property type="protein sequence ID" value="MBN8798646.1"/>
    <property type="molecule type" value="Genomic_DNA"/>
</dbReference>
<accession>A0A9D8KWH0</accession>
<keyword evidence="3" id="KW-0808">Transferase</keyword>
<dbReference type="InterPro" id="IPR036950">
    <property type="entry name" value="PBP_transglycosylase"/>
</dbReference>
<dbReference type="Pfam" id="PF00912">
    <property type="entry name" value="Transgly"/>
    <property type="match status" value="1"/>
</dbReference>
<dbReference type="GO" id="GO:0030288">
    <property type="term" value="C:outer membrane-bounded periplasmic space"/>
    <property type="evidence" value="ECO:0007669"/>
    <property type="project" value="TreeGrafter"/>
</dbReference>
<proteinExistence type="predicted"/>
<dbReference type="InterPro" id="IPR001264">
    <property type="entry name" value="Glyco_trans_51"/>
</dbReference>
<dbReference type="PANTHER" id="PTHR32282:SF27">
    <property type="entry name" value="PENICILLIN-BINDING PROTEIN 1A"/>
    <property type="match status" value="1"/>
</dbReference>
<comment type="caution">
    <text evidence="11">The sequence shown here is derived from an EMBL/GenBank/DDBJ whole genome shotgun (WGS) entry which is preliminary data.</text>
</comment>
<feature type="non-terminal residue" evidence="11">
    <location>
        <position position="101"/>
    </location>
</feature>
<name>A0A9D8KWH0_9GAMM</name>
<feature type="domain" description="Glycosyl transferase family 51" evidence="10">
    <location>
        <begin position="62"/>
        <end position="100"/>
    </location>
</feature>
<evidence type="ECO:0000256" key="1">
    <source>
        <dbReference type="ARBA" id="ARBA00004370"/>
    </source>
</evidence>
<keyword evidence="6" id="KW-0573">Peptidoglycan synthesis</keyword>
<keyword evidence="5" id="KW-0133">Cell shape</keyword>
<gene>
    <name evidence="11" type="ORF">J0H45_04710</name>
</gene>
<reference evidence="11" key="1">
    <citation type="submission" date="2021-02" db="EMBL/GenBank/DDBJ databases">
        <title>Thiocyanate and organic carbon inputs drive convergent selection for specific autotrophic Afipia and Thiobacillus strains within complex microbiomes.</title>
        <authorList>
            <person name="Huddy R.J."/>
            <person name="Sachdeva R."/>
            <person name="Kadzinga F."/>
            <person name="Kantor R.S."/>
            <person name="Harrison S.T.L."/>
            <person name="Banfield J.F."/>
        </authorList>
    </citation>
    <scope>NUCLEOTIDE SEQUENCE</scope>
    <source>
        <strain evidence="11">SCN18_10_11_15_R1_P_69_7</strain>
    </source>
</reference>
<dbReference type="GO" id="GO:0008955">
    <property type="term" value="F:peptidoglycan glycosyltransferase activity"/>
    <property type="evidence" value="ECO:0007669"/>
    <property type="project" value="TreeGrafter"/>
</dbReference>
<keyword evidence="9" id="KW-0961">Cell wall biogenesis/degradation</keyword>
<keyword evidence="8" id="KW-0472">Membrane</keyword>
<dbReference type="Gene3D" id="1.10.3810.10">
    <property type="entry name" value="Biosynthetic peptidoglycan transglycosylase-like"/>
    <property type="match status" value="1"/>
</dbReference>
<protein>
    <submittedName>
        <fullName evidence="11">Transglycosylase domain-containing protein</fullName>
    </submittedName>
</protein>
<dbReference type="GO" id="GO:0009252">
    <property type="term" value="P:peptidoglycan biosynthetic process"/>
    <property type="evidence" value="ECO:0007669"/>
    <property type="project" value="UniProtKB-KW"/>
</dbReference>
<evidence type="ECO:0000313" key="12">
    <source>
        <dbReference type="Proteomes" id="UP000664815"/>
    </source>
</evidence>
<dbReference type="InterPro" id="IPR050396">
    <property type="entry name" value="Glycosyltr_51/Transpeptidase"/>
</dbReference>
<evidence type="ECO:0000256" key="5">
    <source>
        <dbReference type="ARBA" id="ARBA00022960"/>
    </source>
</evidence>
<evidence type="ECO:0000256" key="3">
    <source>
        <dbReference type="ARBA" id="ARBA00022679"/>
    </source>
</evidence>
<evidence type="ECO:0000256" key="2">
    <source>
        <dbReference type="ARBA" id="ARBA00004752"/>
    </source>
</evidence>
<evidence type="ECO:0000256" key="6">
    <source>
        <dbReference type="ARBA" id="ARBA00022984"/>
    </source>
</evidence>
<dbReference type="GO" id="GO:0008360">
    <property type="term" value="P:regulation of cell shape"/>
    <property type="evidence" value="ECO:0007669"/>
    <property type="project" value="UniProtKB-KW"/>
</dbReference>
<evidence type="ECO:0000259" key="10">
    <source>
        <dbReference type="Pfam" id="PF00912"/>
    </source>
</evidence>
<keyword evidence="7" id="KW-1133">Transmembrane helix</keyword>
<dbReference type="Proteomes" id="UP000664815">
    <property type="component" value="Unassembled WGS sequence"/>
</dbReference>
<evidence type="ECO:0000313" key="11">
    <source>
        <dbReference type="EMBL" id="MBN8798646.1"/>
    </source>
</evidence>
<keyword evidence="4" id="KW-0812">Transmembrane</keyword>
<dbReference type="PANTHER" id="PTHR32282">
    <property type="entry name" value="BINDING PROTEIN TRANSPEPTIDASE, PUTATIVE-RELATED"/>
    <property type="match status" value="1"/>
</dbReference>
<organism evidence="11 12">
    <name type="scientific">Stenotrophomonas nitritireducens</name>
    <dbReference type="NCBI Taxonomy" id="83617"/>
    <lineage>
        <taxon>Bacteria</taxon>
        <taxon>Pseudomonadati</taxon>
        <taxon>Pseudomonadota</taxon>
        <taxon>Gammaproteobacteria</taxon>
        <taxon>Lysobacterales</taxon>
        <taxon>Lysobacteraceae</taxon>
        <taxon>Stenotrophomonas</taxon>
    </lineage>
</organism>
<dbReference type="SUPFAM" id="SSF53955">
    <property type="entry name" value="Lysozyme-like"/>
    <property type="match status" value="1"/>
</dbReference>
<comment type="subcellular location">
    <subcellularLocation>
        <location evidence="1">Membrane</location>
    </subcellularLocation>
</comment>
<evidence type="ECO:0000256" key="9">
    <source>
        <dbReference type="ARBA" id="ARBA00023316"/>
    </source>
</evidence>
<dbReference type="GO" id="GO:0016020">
    <property type="term" value="C:membrane"/>
    <property type="evidence" value="ECO:0007669"/>
    <property type="project" value="UniProtKB-SubCell"/>
</dbReference>
<dbReference type="InterPro" id="IPR023346">
    <property type="entry name" value="Lysozyme-like_dom_sf"/>
</dbReference>
<dbReference type="AlphaFoldDB" id="A0A9D8KWH0"/>
<comment type="pathway">
    <text evidence="2">Cell wall biogenesis; peptidoglycan biosynthesis.</text>
</comment>
<evidence type="ECO:0000256" key="4">
    <source>
        <dbReference type="ARBA" id="ARBA00022692"/>
    </source>
</evidence>
<sequence>MPRFRRWLRWLRWLLALFVALALAGAIAAGALYYVVSSKLPDVQALREVELQEPMYVHASDGKLMAVFGETRRYPIEMKDVPERLKQAFLATEDARFYEHG</sequence>
<evidence type="ECO:0000256" key="8">
    <source>
        <dbReference type="ARBA" id="ARBA00023136"/>
    </source>
</evidence>
<evidence type="ECO:0000256" key="7">
    <source>
        <dbReference type="ARBA" id="ARBA00022989"/>
    </source>
</evidence>
<dbReference type="GO" id="GO:0071555">
    <property type="term" value="P:cell wall organization"/>
    <property type="evidence" value="ECO:0007669"/>
    <property type="project" value="UniProtKB-KW"/>
</dbReference>